<feature type="transmembrane region" description="Helical" evidence="1">
    <location>
        <begin position="12"/>
        <end position="31"/>
    </location>
</feature>
<evidence type="ECO:0000256" key="1">
    <source>
        <dbReference type="SAM" id="Phobius"/>
    </source>
</evidence>
<reference evidence="2 3" key="1">
    <citation type="submission" date="2024-09" db="EMBL/GenBank/DDBJ databases">
        <authorList>
            <person name="Sun Q."/>
            <person name="Mori K."/>
        </authorList>
    </citation>
    <scope>NUCLEOTIDE SEQUENCE [LARGE SCALE GENOMIC DNA]</scope>
    <source>
        <strain evidence="2 3">CECT 7908</strain>
    </source>
</reference>
<evidence type="ECO:0000313" key="2">
    <source>
        <dbReference type="EMBL" id="MFB9065518.1"/>
    </source>
</evidence>
<keyword evidence="1" id="KW-0812">Transmembrane</keyword>
<dbReference type="EMBL" id="JBHMEX010000052">
    <property type="protein sequence ID" value="MFB9065518.1"/>
    <property type="molecule type" value="Genomic_DNA"/>
</dbReference>
<keyword evidence="3" id="KW-1185">Reference proteome</keyword>
<dbReference type="Proteomes" id="UP001589589">
    <property type="component" value="Unassembled WGS sequence"/>
</dbReference>
<name>A0ABV5FPQ4_9FLAO</name>
<organism evidence="2 3">
    <name type="scientific">Flavobacterium branchiarum</name>
    <dbReference type="NCBI Taxonomy" id="1114870"/>
    <lineage>
        <taxon>Bacteria</taxon>
        <taxon>Pseudomonadati</taxon>
        <taxon>Bacteroidota</taxon>
        <taxon>Flavobacteriia</taxon>
        <taxon>Flavobacteriales</taxon>
        <taxon>Flavobacteriaceae</taxon>
        <taxon>Flavobacterium</taxon>
    </lineage>
</organism>
<sequence>MIITRINIVYDVTKIALIGPILFYLINYRYFGKKGNGAIIIKDDSYSLGKYSFLLTIYNVSSFFIMILTYYIYRELLKGKTPFL</sequence>
<evidence type="ECO:0000313" key="3">
    <source>
        <dbReference type="Proteomes" id="UP001589589"/>
    </source>
</evidence>
<accession>A0ABV5FPQ4</accession>
<feature type="transmembrane region" description="Helical" evidence="1">
    <location>
        <begin position="51"/>
        <end position="73"/>
    </location>
</feature>
<proteinExistence type="predicted"/>
<comment type="caution">
    <text evidence="2">The sequence shown here is derived from an EMBL/GenBank/DDBJ whole genome shotgun (WGS) entry which is preliminary data.</text>
</comment>
<keyword evidence="1" id="KW-1133">Transmembrane helix</keyword>
<gene>
    <name evidence="2" type="ORF">ACFFUQ_15965</name>
</gene>
<keyword evidence="1" id="KW-0472">Membrane</keyword>
<dbReference type="RefSeq" id="WP_290267938.1">
    <property type="nucleotide sequence ID" value="NZ_JAUFQQ010000005.1"/>
</dbReference>
<protein>
    <submittedName>
        <fullName evidence="2">Uncharacterized protein</fullName>
    </submittedName>
</protein>